<evidence type="ECO:0000313" key="1">
    <source>
        <dbReference type="EMBL" id="PWQ96524.1"/>
    </source>
</evidence>
<accession>A0A317CD11</accession>
<dbReference type="Pfam" id="PF14356">
    <property type="entry name" value="DUF4403"/>
    <property type="match status" value="1"/>
</dbReference>
<evidence type="ECO:0000313" key="2">
    <source>
        <dbReference type="Proteomes" id="UP000245506"/>
    </source>
</evidence>
<comment type="caution">
    <text evidence="1">The sequence shown here is derived from an EMBL/GenBank/DDBJ whole genome shotgun (WGS) entry which is preliminary data.</text>
</comment>
<dbReference type="EMBL" id="QGKL01000028">
    <property type="protein sequence ID" value="PWQ96524.1"/>
    <property type="molecule type" value="Genomic_DNA"/>
</dbReference>
<dbReference type="Proteomes" id="UP000245506">
    <property type="component" value="Unassembled WGS sequence"/>
</dbReference>
<organism evidence="1 2">
    <name type="scientific">Leucothrix arctica</name>
    <dbReference type="NCBI Taxonomy" id="1481894"/>
    <lineage>
        <taxon>Bacteria</taxon>
        <taxon>Pseudomonadati</taxon>
        <taxon>Pseudomonadota</taxon>
        <taxon>Gammaproteobacteria</taxon>
        <taxon>Thiotrichales</taxon>
        <taxon>Thiotrichaceae</taxon>
        <taxon>Leucothrix</taxon>
    </lineage>
</organism>
<sequence>MVIVNTLLKKTSLTLSLALLLVACSKKDNEALSVKPPISVIPHTLAVTESVIQTRIRVPLDNLQQRLENDIPEMLYNSAGAEKQKCVRIFGKNHCEEFRVGGWAKRTGPIQVQALDNGYLRIKLPLQYKLKATSRGKLIGNLLKGVKFKTAAFTAIADIRPNISNDWQLQVSHTSKIIWQKKPVVKVIGMNISIQQLLEKPIEKALAKALNKQKTKLASENRLKQKVDEFWQKLQQPHQISNSLPLWLHTTPKALHLSQLRIENNALQLGLALKTSLRTTQEPKSTQANNSATPAPIRQAINHSTIHLSLPLALGYQQIQDSIKQGLQKKPVTLQEGNASIVINDVEVYPNNDRLVLAAKVTIKGFKGWFASKGEIYISGKPVVDNANHIVRLADVAFSRKLESPFWQVATQLLQKQLLESLKKSLVHDFSNDYDKLYASINQKLQGQKKGKLRLHGHLNSLQVKDIHPDLDELLLVLEANGAVDLELVE</sequence>
<keyword evidence="2" id="KW-1185">Reference proteome</keyword>
<reference evidence="1 2" key="1">
    <citation type="submission" date="2018-05" db="EMBL/GenBank/DDBJ databases">
        <title>Leucothrix arctica sp. nov., isolated from Arctic seawater.</title>
        <authorList>
            <person name="Choi A."/>
            <person name="Baek K."/>
        </authorList>
    </citation>
    <scope>NUCLEOTIDE SEQUENCE [LARGE SCALE GENOMIC DNA]</scope>
    <source>
        <strain evidence="1 2">IMCC9719</strain>
    </source>
</reference>
<evidence type="ECO:0008006" key="3">
    <source>
        <dbReference type="Google" id="ProtNLM"/>
    </source>
</evidence>
<name>A0A317CD11_9GAMM</name>
<gene>
    <name evidence="1" type="ORF">DKT75_09050</name>
</gene>
<protein>
    <recommendedName>
        <fullName evidence="3">DUF4403 domain-containing protein</fullName>
    </recommendedName>
</protein>
<dbReference type="InterPro" id="IPR025515">
    <property type="entry name" value="DUF4403"/>
</dbReference>
<proteinExistence type="predicted"/>
<dbReference type="AlphaFoldDB" id="A0A317CD11"/>